<keyword evidence="4" id="KW-1185">Reference proteome</keyword>
<dbReference type="InterPro" id="IPR015196">
    <property type="entry name" value="PngaseF_N"/>
</dbReference>
<accession>A0ABS7Z2F2</accession>
<dbReference type="Proteomes" id="UP001165302">
    <property type="component" value="Unassembled WGS sequence"/>
</dbReference>
<keyword evidence="1" id="KW-1015">Disulfide bond</keyword>
<comment type="caution">
    <text evidence="3">The sequence shown here is derived from an EMBL/GenBank/DDBJ whole genome shotgun (WGS) entry which is preliminary data.</text>
</comment>
<dbReference type="Gene3D" id="2.60.120.230">
    <property type="match status" value="2"/>
</dbReference>
<name>A0ABS7Z2F2_9SPHI</name>
<reference evidence="3" key="1">
    <citation type="submission" date="2020-10" db="EMBL/GenBank/DDBJ databases">
        <authorList>
            <person name="Lu T."/>
            <person name="Wang Q."/>
            <person name="Han X."/>
        </authorList>
    </citation>
    <scope>NUCLEOTIDE SEQUENCE</scope>
    <source>
        <strain evidence="3">WQ 366</strain>
    </source>
</reference>
<dbReference type="Pfam" id="PF09113">
    <property type="entry name" value="N-glycanase_C"/>
    <property type="match status" value="1"/>
</dbReference>
<dbReference type="Pfam" id="PF09112">
    <property type="entry name" value="N-glycanase_N"/>
    <property type="match status" value="1"/>
</dbReference>
<sequence>MKRLIAIFNAVCLTLLFSCEKGKTIQNDATTPSTGQLEGKGGTFKVFDNILFYTGYDALNTSAVPNGVQRINNSLYVKKLSSDELTKIGNDLKMDIGIVAACDNYDRIGRVYLSLVPKGKPYSETEAKNIEVGRFITPFMDKNKTPNYAPYSFSINNIGQLVKDEIIRSTYDIWVGFSVFGVSYAANNEIAGCKGDNSTFYGTLTFSSTPSPAVKSPAVQLTSLSYIKMEGDGNDNELNHKNKTSLGAEKTISITLDKDIKNAKLYLITSNHGANANGEEYTRRVHNIYFDNQLKLTYIPGGKSCEPFRKYNTQGNGIYSQFPRTDEVWASFSNWCPGDAIPIRVIELGNINAGTHTFRILVEKATFPENQGYIPVSVYLQGTN</sequence>
<evidence type="ECO:0000313" key="3">
    <source>
        <dbReference type="EMBL" id="MCA5004327.1"/>
    </source>
</evidence>
<proteinExistence type="predicted"/>
<dbReference type="InterPro" id="IPR015197">
    <property type="entry name" value="PngaseF_C"/>
</dbReference>
<evidence type="ECO:0000313" key="4">
    <source>
        <dbReference type="Proteomes" id="UP001165302"/>
    </source>
</evidence>
<dbReference type="SUPFAM" id="SSF49742">
    <property type="entry name" value="PHM/PNGase F"/>
    <property type="match status" value="1"/>
</dbReference>
<gene>
    <name evidence="3" type="ORF">IPZ78_04040</name>
</gene>
<protein>
    <recommendedName>
        <fullName evidence="2">Peptide-N-glycosidase F N-terminal domain-containing protein</fullName>
    </recommendedName>
</protein>
<dbReference type="InterPro" id="IPR008977">
    <property type="entry name" value="PHM/PNGase_F_dom_sf"/>
</dbReference>
<feature type="domain" description="Peptide-N-glycosidase F N-terminal" evidence="2">
    <location>
        <begin position="43"/>
        <end position="192"/>
    </location>
</feature>
<organism evidence="3 4">
    <name type="scientific">Sphingobacterium bovistauri</name>
    <dbReference type="NCBI Taxonomy" id="2781959"/>
    <lineage>
        <taxon>Bacteria</taxon>
        <taxon>Pseudomonadati</taxon>
        <taxon>Bacteroidota</taxon>
        <taxon>Sphingobacteriia</taxon>
        <taxon>Sphingobacteriales</taxon>
        <taxon>Sphingobacteriaceae</taxon>
        <taxon>Sphingobacterium</taxon>
    </lineage>
</organism>
<dbReference type="RefSeq" id="WP_225551655.1">
    <property type="nucleotide sequence ID" value="NZ_JADEYP010000005.1"/>
</dbReference>
<evidence type="ECO:0000259" key="2">
    <source>
        <dbReference type="SMART" id="SM01290"/>
    </source>
</evidence>
<evidence type="ECO:0000256" key="1">
    <source>
        <dbReference type="ARBA" id="ARBA00023157"/>
    </source>
</evidence>
<dbReference type="EMBL" id="JADEYP010000005">
    <property type="protein sequence ID" value="MCA5004327.1"/>
    <property type="molecule type" value="Genomic_DNA"/>
</dbReference>
<dbReference type="SMART" id="SM01290">
    <property type="entry name" value="N-glycanase_N"/>
    <property type="match status" value="1"/>
</dbReference>
<dbReference type="PROSITE" id="PS51257">
    <property type="entry name" value="PROKAR_LIPOPROTEIN"/>
    <property type="match status" value="1"/>
</dbReference>
<dbReference type="InterPro" id="IPR014784">
    <property type="entry name" value="Cu2_ascorb_mOase-like_C"/>
</dbReference>